<feature type="domain" description="KilA-N" evidence="1">
    <location>
        <begin position="1"/>
        <end position="105"/>
    </location>
</feature>
<dbReference type="RefSeq" id="WP_066892657.1">
    <property type="nucleotide sequence ID" value="NZ_LZDN01000006.1"/>
</dbReference>
<dbReference type="SMART" id="SM01252">
    <property type="entry name" value="KilA-N"/>
    <property type="match status" value="1"/>
</dbReference>
<accession>A0A1B8PKC3</accession>
<reference evidence="2 3" key="1">
    <citation type="submission" date="2016-06" db="EMBL/GenBank/DDBJ databases">
        <title>Draft genome of Moraxella nonliquefaciens CCUG 60284.</title>
        <authorList>
            <person name="Salva-Serra F."/>
            <person name="Engstrom-Jakobsson H."/>
            <person name="Thorell K."/>
            <person name="Gonzales-Siles L."/>
            <person name="Karlsson R."/>
            <person name="Boulund F."/>
            <person name="Engstrand L."/>
            <person name="Kristiansson E."/>
            <person name="Moore E."/>
        </authorList>
    </citation>
    <scope>NUCLEOTIDE SEQUENCE [LARGE SCALE GENOMIC DNA]</scope>
    <source>
        <strain evidence="2 3">CCUG 60284</strain>
    </source>
</reference>
<proteinExistence type="predicted"/>
<sequence>MTNLVISNQAISQHNDFYSLNDLHRASGAEKKHQPALFFRNAEVQELISEIERSTNLQNGEKAVAYHTKQGSKGGTYACRELVIRYGMWISPKFSLMVIRAFDAMNTGAIPCLPPKTTAHDRTPLRQAVTALCGKLGVIHSEAYALVHQYMGVEHIDEIALDDLPRAVEYVHRLMMRQPAHGEENAFWRMVGVLEYRRISNELTELQESLDTVSRRLNRIVKTKGLLYDSLGEQRHVSHDPNLVVNAQEFIDHQMAMKKQIGLI</sequence>
<dbReference type="InterPro" id="IPR017880">
    <property type="entry name" value="KilA_N"/>
</dbReference>
<comment type="caution">
    <text evidence="2">The sequence shown here is derived from an EMBL/GenBank/DDBJ whole genome shotgun (WGS) entry which is preliminary data.</text>
</comment>
<dbReference type="Pfam" id="PF04383">
    <property type="entry name" value="KilA-N"/>
    <property type="match status" value="1"/>
</dbReference>
<evidence type="ECO:0000313" key="2">
    <source>
        <dbReference type="EMBL" id="OBX51435.1"/>
    </source>
</evidence>
<dbReference type="InterPro" id="IPR018004">
    <property type="entry name" value="KilA/APSES_HTH"/>
</dbReference>
<organism evidence="2 3">
    <name type="scientific">Moraxella nonliquefaciens</name>
    <dbReference type="NCBI Taxonomy" id="478"/>
    <lineage>
        <taxon>Bacteria</taxon>
        <taxon>Pseudomonadati</taxon>
        <taxon>Pseudomonadota</taxon>
        <taxon>Gammaproteobacteria</taxon>
        <taxon>Moraxellales</taxon>
        <taxon>Moraxellaceae</taxon>
        <taxon>Moraxella</taxon>
    </lineage>
</organism>
<evidence type="ECO:0000259" key="1">
    <source>
        <dbReference type="PROSITE" id="PS51301"/>
    </source>
</evidence>
<dbReference type="EMBL" id="LZDN01000006">
    <property type="protein sequence ID" value="OBX51435.1"/>
    <property type="molecule type" value="Genomic_DNA"/>
</dbReference>
<protein>
    <recommendedName>
        <fullName evidence="1">KilA-N domain-containing protein</fullName>
    </recommendedName>
</protein>
<dbReference type="AlphaFoldDB" id="A0A1B8PKC3"/>
<gene>
    <name evidence="2" type="ORF">A9Z60_07550</name>
</gene>
<dbReference type="OrthoDB" id="5298460at2"/>
<dbReference type="Proteomes" id="UP000092671">
    <property type="component" value="Unassembled WGS sequence"/>
</dbReference>
<name>A0A1B8PKC3_MORNO</name>
<dbReference type="PROSITE" id="PS51301">
    <property type="entry name" value="KILA_N"/>
    <property type="match status" value="1"/>
</dbReference>
<evidence type="ECO:0000313" key="3">
    <source>
        <dbReference type="Proteomes" id="UP000092671"/>
    </source>
</evidence>